<reference evidence="3 4" key="1">
    <citation type="submission" date="2024-10" db="EMBL/GenBank/DDBJ databases">
        <title>Updated reference genomes for cyclostephanoid diatoms.</title>
        <authorList>
            <person name="Roberts W.R."/>
            <person name="Alverson A.J."/>
        </authorList>
    </citation>
    <scope>NUCLEOTIDE SEQUENCE [LARGE SCALE GENOMIC DNA]</scope>
    <source>
        <strain evidence="3 4">AJA276-08</strain>
    </source>
</reference>
<dbReference type="EMBL" id="JALLAZ020001359">
    <property type="protein sequence ID" value="KAL3776350.1"/>
    <property type="molecule type" value="Genomic_DNA"/>
</dbReference>
<proteinExistence type="predicted"/>
<accession>A0ABD3NK69</accession>
<feature type="transmembrane region" description="Helical" evidence="1">
    <location>
        <begin position="528"/>
        <end position="545"/>
    </location>
</feature>
<gene>
    <name evidence="3" type="ORF">ACHAW5_003524</name>
</gene>
<sequence>MVVCGVGVNVLTLVLHEHSRALNIISKFESKKYIHSLTDSDGKNLRFFFPRYELTFLVHDGVLRCKEIAGYLLRPQQQIDKTLLGIEMYLLLKESCGKDEIIIFPKGKVVRTEQVHIELKDDCDAKFLWCQYRFHPRFHYIETRQLVLPAERNTDAPMHHGPQQSRASRMQLVALHVATSTVLPDELLGMTGEERAVTLLRQSWANCPLSDQECLALDNIMSLAHGLNPTVSLLCEDIFMSSKQFSFLYPNNGGHHECTVAESYEGSAYLNNLKNNSLSSRCYLTPREEEQVIGLQSSKPVLPRCLEPNQQLLPSPVSPNEIRSVQRRLDVIQKGLCTSGVPLEHTHSFPLIKKPSSKLDKSKNAFEEIQGDVVESRLKVGKFLLDALNQEAEQKSSHWHDNAQRMLRVAGRVPTAIAVDLATIAIDPIMIATFNPMIKDKSHLLESISIWLQLCVYEDKLARVLSFFKSGLIEDVMAELAIRTVWDTSKHPHWLVFEVENGIQIRQDQYKVAWRMLLLKQSNQIQRGFEACVFLFLLNSLYFNVSGIQKRYRDMMSQKNSS</sequence>
<keyword evidence="1" id="KW-0472">Membrane</keyword>
<evidence type="ECO:0000313" key="3">
    <source>
        <dbReference type="EMBL" id="KAL3776350.1"/>
    </source>
</evidence>
<dbReference type="Proteomes" id="UP001530315">
    <property type="component" value="Unassembled WGS sequence"/>
</dbReference>
<keyword evidence="4" id="KW-1185">Reference proteome</keyword>
<organism evidence="3 4">
    <name type="scientific">Stephanodiscus triporus</name>
    <dbReference type="NCBI Taxonomy" id="2934178"/>
    <lineage>
        <taxon>Eukaryota</taxon>
        <taxon>Sar</taxon>
        <taxon>Stramenopiles</taxon>
        <taxon>Ochrophyta</taxon>
        <taxon>Bacillariophyta</taxon>
        <taxon>Coscinodiscophyceae</taxon>
        <taxon>Thalassiosirophycidae</taxon>
        <taxon>Stephanodiscales</taxon>
        <taxon>Stephanodiscaceae</taxon>
        <taxon>Stephanodiscus</taxon>
    </lineage>
</organism>
<comment type="caution">
    <text evidence="3">The sequence shown here is derived from an EMBL/GenBank/DDBJ whole genome shotgun (WGS) entry which is preliminary data.</text>
</comment>
<keyword evidence="1" id="KW-1133">Transmembrane helix</keyword>
<name>A0ABD3NK69_9STRA</name>
<dbReference type="AlphaFoldDB" id="A0ABD3NK69"/>
<protein>
    <recommendedName>
        <fullName evidence="2">DUF3638 domain-containing protein</fullName>
    </recommendedName>
</protein>
<evidence type="ECO:0000256" key="1">
    <source>
        <dbReference type="SAM" id="Phobius"/>
    </source>
</evidence>
<dbReference type="InterPro" id="IPR022099">
    <property type="entry name" value="DUF3638"/>
</dbReference>
<evidence type="ECO:0000313" key="4">
    <source>
        <dbReference type="Proteomes" id="UP001530315"/>
    </source>
</evidence>
<feature type="domain" description="DUF3638" evidence="2">
    <location>
        <begin position="484"/>
        <end position="524"/>
    </location>
</feature>
<dbReference type="Pfam" id="PF12340">
    <property type="entry name" value="DUF3638"/>
    <property type="match status" value="1"/>
</dbReference>
<keyword evidence="1" id="KW-0812">Transmembrane</keyword>
<evidence type="ECO:0000259" key="2">
    <source>
        <dbReference type="Pfam" id="PF12340"/>
    </source>
</evidence>